<name>A0A5J5C407_9ASTE</name>
<dbReference type="GO" id="GO:0005634">
    <property type="term" value="C:nucleus"/>
    <property type="evidence" value="ECO:0007669"/>
    <property type="project" value="TreeGrafter"/>
</dbReference>
<evidence type="ECO:0000259" key="1">
    <source>
        <dbReference type="Pfam" id="PF23209"/>
    </source>
</evidence>
<dbReference type="InterPro" id="IPR042163">
    <property type="entry name" value="PHF12"/>
</dbReference>
<dbReference type="PANTHER" id="PTHR46309">
    <property type="entry name" value="PHD FINGER PROTEIN 12"/>
    <property type="match status" value="1"/>
</dbReference>
<keyword evidence="3" id="KW-1185">Reference proteome</keyword>
<dbReference type="Pfam" id="PF23209">
    <property type="entry name" value="IDM1_C"/>
    <property type="match status" value="1"/>
</dbReference>
<dbReference type="EMBL" id="CM018031">
    <property type="protein sequence ID" value="KAA8548642.1"/>
    <property type="molecule type" value="Genomic_DNA"/>
</dbReference>
<reference evidence="2 3" key="1">
    <citation type="submission" date="2019-09" db="EMBL/GenBank/DDBJ databases">
        <title>A chromosome-level genome assembly of the Chinese tupelo Nyssa sinensis.</title>
        <authorList>
            <person name="Yang X."/>
            <person name="Kang M."/>
            <person name="Yang Y."/>
            <person name="Xiong H."/>
            <person name="Wang M."/>
            <person name="Zhang Z."/>
            <person name="Wang Z."/>
            <person name="Wu H."/>
            <person name="Ma T."/>
            <person name="Liu J."/>
            <person name="Xi Z."/>
        </authorList>
    </citation>
    <scope>NUCLEOTIDE SEQUENCE [LARGE SCALE GENOMIC DNA]</scope>
    <source>
        <strain evidence="2">J267</strain>
        <tissue evidence="2">Leaf</tissue>
    </source>
</reference>
<dbReference type="GO" id="GO:0003714">
    <property type="term" value="F:transcription corepressor activity"/>
    <property type="evidence" value="ECO:0007669"/>
    <property type="project" value="InterPro"/>
</dbReference>
<dbReference type="InterPro" id="IPR056511">
    <property type="entry name" value="IDM1_C"/>
</dbReference>
<proteinExistence type="predicted"/>
<sequence length="679" mass="75316">MRVLLENMLPLVHFSHAACVRKNIMNHAVKIWLLFPLNLVVNPLSFCGWKCQELFDHLQKLLGVKHELEGGYSWSLIRRTDLDSDTSHRAFPQRVECNSKLAVALSVIEECFLPIVDRRSGINLIHNVLYNCGSNFNRLNYSGFYAAILERGDEIISAASVRIHGTRLAEMPFIGTRHMHRRQGMGRRLFCAIESVLCSLKVEKLVIPAIAEHMHTWTASFGFNPLEESHKQEMRSMNMLVFPGTDMLQKLLVEQEITEGSIVAKSGVNFAEVKDFRCIMPDLPKKPDMDSCAWCDLHMCDESVGAGVHHANKMSEKVDSADSDSQVPAVPINDITGLSGSNEESIFFNSQSVHKLAESAADSKGCLQLTWKTSFLWFHRLLLNQKLHPLKVKFLPRMLHKESMKLNILEMEDKLQVALEVSDAEVASDAIVGPAEGHIQTSAVGDGGDALEVNVKVACVEPANDSSDEIASEGEAVPVTNNIQSPAVGDMDNACEVNGRVTCVEPGLDSVGEISALNVAEKINENQNPISSLTVCGSDESTMPFNSDLNQLSALEVESELSPASEVDLAENNIQFNGEVAASSPDLISKHILFMLLISHIKEEVMGTYTGIVPYLCGVLHGVKRRWGFQRLKLEEQHDPINQRFRIVGIVVMLSRKWRKSASRHQDSDVDATLICNSE</sequence>
<accession>A0A5J5C407</accession>
<feature type="domain" description="Increased DNA methylation 1 C-terminal" evidence="1">
    <location>
        <begin position="112"/>
        <end position="250"/>
    </location>
</feature>
<organism evidence="2 3">
    <name type="scientific">Nyssa sinensis</name>
    <dbReference type="NCBI Taxonomy" id="561372"/>
    <lineage>
        <taxon>Eukaryota</taxon>
        <taxon>Viridiplantae</taxon>
        <taxon>Streptophyta</taxon>
        <taxon>Embryophyta</taxon>
        <taxon>Tracheophyta</taxon>
        <taxon>Spermatophyta</taxon>
        <taxon>Magnoliopsida</taxon>
        <taxon>eudicotyledons</taxon>
        <taxon>Gunneridae</taxon>
        <taxon>Pentapetalae</taxon>
        <taxon>asterids</taxon>
        <taxon>Cornales</taxon>
        <taxon>Nyssaceae</taxon>
        <taxon>Nyssa</taxon>
    </lineage>
</organism>
<evidence type="ECO:0000313" key="2">
    <source>
        <dbReference type="EMBL" id="KAA8548642.1"/>
    </source>
</evidence>
<protein>
    <recommendedName>
        <fullName evidence="1">Increased DNA methylation 1 C-terminal domain-containing protein</fullName>
    </recommendedName>
</protein>
<dbReference type="AlphaFoldDB" id="A0A5J5C407"/>
<dbReference type="OrthoDB" id="429143at2759"/>
<dbReference type="PANTHER" id="PTHR46309:SF1">
    <property type="entry name" value="PHD FINGER PROTEIN 12"/>
    <property type="match status" value="1"/>
</dbReference>
<dbReference type="Gene3D" id="3.40.630.30">
    <property type="match status" value="1"/>
</dbReference>
<dbReference type="Proteomes" id="UP000325577">
    <property type="component" value="Linkage Group LG0"/>
</dbReference>
<dbReference type="GO" id="GO:0006357">
    <property type="term" value="P:regulation of transcription by RNA polymerase II"/>
    <property type="evidence" value="ECO:0007669"/>
    <property type="project" value="TreeGrafter"/>
</dbReference>
<dbReference type="SUPFAM" id="SSF55729">
    <property type="entry name" value="Acyl-CoA N-acyltransferases (Nat)"/>
    <property type="match status" value="1"/>
</dbReference>
<evidence type="ECO:0000313" key="3">
    <source>
        <dbReference type="Proteomes" id="UP000325577"/>
    </source>
</evidence>
<gene>
    <name evidence="2" type="ORF">F0562_000326</name>
</gene>
<dbReference type="CDD" id="cd04301">
    <property type="entry name" value="NAT_SF"/>
    <property type="match status" value="1"/>
</dbReference>
<dbReference type="InterPro" id="IPR016181">
    <property type="entry name" value="Acyl_CoA_acyltransferase"/>
</dbReference>